<keyword evidence="3" id="KW-1185">Reference proteome</keyword>
<protein>
    <submittedName>
        <fullName evidence="2">Uncharacterized protein</fullName>
    </submittedName>
</protein>
<name>A0A433RWU7_9BACL</name>
<dbReference type="Proteomes" id="UP000288623">
    <property type="component" value="Unassembled WGS sequence"/>
</dbReference>
<dbReference type="OrthoDB" id="2455478at2"/>
<dbReference type="EMBL" id="JTFC01000012">
    <property type="protein sequence ID" value="RUS57754.1"/>
    <property type="molecule type" value="Genomic_DNA"/>
</dbReference>
<feature type="region of interest" description="Disordered" evidence="1">
    <location>
        <begin position="1"/>
        <end position="53"/>
    </location>
</feature>
<evidence type="ECO:0000313" key="2">
    <source>
        <dbReference type="EMBL" id="RUS57754.1"/>
    </source>
</evidence>
<accession>A0A433RWU7</accession>
<dbReference type="RefSeq" id="WP_126989695.1">
    <property type="nucleotide sequence ID" value="NZ_JTFC01000012.1"/>
</dbReference>
<gene>
    <name evidence="2" type="ORF">QI30_04145</name>
</gene>
<organism evidence="2 3">
    <name type="scientific">Candidatus Kurthia intestinigallinarum</name>
    <dbReference type="NCBI Taxonomy" id="1562256"/>
    <lineage>
        <taxon>Bacteria</taxon>
        <taxon>Bacillati</taxon>
        <taxon>Bacillota</taxon>
        <taxon>Bacilli</taxon>
        <taxon>Bacillales</taxon>
        <taxon>Caryophanaceae</taxon>
        <taxon>Kurthia</taxon>
    </lineage>
</organism>
<sequence length="175" mass="20522">MADWLKPNTSLNIKKVKPQAKKDDEVSSTQNTLTKKMSKREIPNLNYHAERPRYTSDVRRPIGVSPDTKDEIAEIAEDHDVKFNMMVAVLALFFEDHQSEELIEKYRPHAEDIAKATTTSRAIHIYPNIYRMIRHNARVHKLTIRELSQMMVDVYRDHQGASQFTEYVDRFMTMD</sequence>
<reference evidence="2 3" key="1">
    <citation type="submission" date="2014-11" db="EMBL/GenBank/DDBJ databases">
        <title>Genome sequence and analysis of novel Kurthia sp.</title>
        <authorList>
            <person name="Lawson J.N."/>
            <person name="Gonzalez J.E."/>
            <person name="Rinauldi L."/>
            <person name="Xuan Z."/>
            <person name="Firman A."/>
            <person name="Shaddox L."/>
            <person name="Trudeau A."/>
            <person name="Shah S."/>
            <person name="Reiman D."/>
        </authorList>
    </citation>
    <scope>NUCLEOTIDE SEQUENCE [LARGE SCALE GENOMIC DNA]</scope>
    <source>
        <strain evidence="2 3">3B1D</strain>
    </source>
</reference>
<evidence type="ECO:0000313" key="3">
    <source>
        <dbReference type="Proteomes" id="UP000288623"/>
    </source>
</evidence>
<evidence type="ECO:0000256" key="1">
    <source>
        <dbReference type="SAM" id="MobiDB-lite"/>
    </source>
</evidence>
<comment type="caution">
    <text evidence="2">The sequence shown here is derived from an EMBL/GenBank/DDBJ whole genome shotgun (WGS) entry which is preliminary data.</text>
</comment>
<dbReference type="AlphaFoldDB" id="A0A433RWU7"/>
<proteinExistence type="predicted"/>